<reference evidence="2" key="1">
    <citation type="submission" date="2016-10" db="EMBL/GenBank/DDBJ databases">
        <authorList>
            <person name="Varghese N."/>
            <person name="Submissions S."/>
        </authorList>
    </citation>
    <scope>NUCLEOTIDE SEQUENCE [LARGE SCALE GENOMIC DNA]</scope>
    <source>
        <strain evidence="2">DSM 17071</strain>
    </source>
</reference>
<protein>
    <submittedName>
        <fullName evidence="1">Uncharacterized protein</fullName>
    </submittedName>
</protein>
<proteinExistence type="predicted"/>
<keyword evidence="2" id="KW-1185">Reference proteome</keyword>
<sequence length="40" mass="4738">MTIIYRVKFLTQKVKQQIELYNIKTYSVVNIMLTVPSMVC</sequence>
<evidence type="ECO:0000313" key="1">
    <source>
        <dbReference type="EMBL" id="SDI24469.1"/>
    </source>
</evidence>
<name>A0A1G8IZT8_9FLAO</name>
<evidence type="ECO:0000313" key="2">
    <source>
        <dbReference type="Proteomes" id="UP000198869"/>
    </source>
</evidence>
<gene>
    <name evidence="1" type="ORF">SAMN05421846_105167</name>
</gene>
<accession>A0A1G8IZT8</accession>
<dbReference type="STRING" id="311334.SAMN05421846_105167"/>
<organism evidence="1 2">
    <name type="scientific">Chryseobacterium taeanense</name>
    <dbReference type="NCBI Taxonomy" id="311334"/>
    <lineage>
        <taxon>Bacteria</taxon>
        <taxon>Pseudomonadati</taxon>
        <taxon>Bacteroidota</taxon>
        <taxon>Flavobacteriia</taxon>
        <taxon>Flavobacteriales</taxon>
        <taxon>Weeksellaceae</taxon>
        <taxon>Chryseobacterium group</taxon>
        <taxon>Chryseobacterium</taxon>
    </lineage>
</organism>
<dbReference type="Proteomes" id="UP000198869">
    <property type="component" value="Unassembled WGS sequence"/>
</dbReference>
<dbReference type="AlphaFoldDB" id="A0A1G8IZT8"/>
<dbReference type="EMBL" id="FNDW01000005">
    <property type="protein sequence ID" value="SDI24469.1"/>
    <property type="molecule type" value="Genomic_DNA"/>
</dbReference>